<accession>A0A2R4SVX6</accession>
<dbReference type="AlphaFoldDB" id="A0A2R4SVX6"/>
<organism evidence="1 2">
    <name type="scientific">Streptomyces lunaelactis</name>
    <dbReference type="NCBI Taxonomy" id="1535768"/>
    <lineage>
        <taxon>Bacteria</taxon>
        <taxon>Bacillati</taxon>
        <taxon>Actinomycetota</taxon>
        <taxon>Actinomycetes</taxon>
        <taxon>Kitasatosporales</taxon>
        <taxon>Streptomycetaceae</taxon>
        <taxon>Streptomyces</taxon>
    </lineage>
</organism>
<evidence type="ECO:0000313" key="1">
    <source>
        <dbReference type="EMBL" id="AVZ71043.1"/>
    </source>
</evidence>
<protein>
    <submittedName>
        <fullName evidence="1">Uncharacterized protein</fullName>
    </submittedName>
</protein>
<dbReference type="Proteomes" id="UP000244201">
    <property type="component" value="Chromosome"/>
</dbReference>
<keyword evidence="2" id="KW-1185">Reference proteome</keyword>
<evidence type="ECO:0000313" key="2">
    <source>
        <dbReference type="Proteomes" id="UP000244201"/>
    </source>
</evidence>
<reference evidence="1 2" key="1">
    <citation type="submission" date="2018-01" db="EMBL/GenBank/DDBJ databases">
        <title>Complete genome sequence of Streptomyces lunaelactis MM109T, a Ferroverdin A producer isolated from cave moonmilk deposits.</title>
        <authorList>
            <person name="Naome A."/>
            <person name="Martinet L."/>
            <person name="Maciejewska M."/>
            <person name="Anderssen S."/>
            <person name="Adam D."/>
            <person name="Tenconi E."/>
            <person name="Deflandre B."/>
            <person name="Arguelles-Arias A."/>
            <person name="Calusinska M."/>
            <person name="Copieters W."/>
            <person name="Karim L."/>
            <person name="Hanikenne M."/>
            <person name="Baurain D."/>
            <person name="van Wezel G."/>
            <person name="Smargiasso N."/>
            <person name="de Pauw E."/>
            <person name="Delfosse P."/>
            <person name="Rigali S."/>
        </authorList>
    </citation>
    <scope>NUCLEOTIDE SEQUENCE [LARGE SCALE GENOMIC DNA]</scope>
    <source>
        <strain evidence="1 2">MM109</strain>
    </source>
</reference>
<gene>
    <name evidence="1" type="ORF">SLUN_01030</name>
</gene>
<proteinExistence type="predicted"/>
<dbReference type="KEGG" id="slk:SLUN_01030"/>
<name>A0A2R4SVX6_9ACTN</name>
<sequence length="165" mass="18431">MAEERGWLGKRRWAAAELGPWEQKEGLRARISELEAILDVLAQRAAAEPEQSEVAPTFREKALHELSEARKALEHSAHPAMRGAAHLGVAQSHVDAAQNLIIWLASAADVKAMLPQLVALTEEHFPGQDPRRARVKEIADKVERTAEIDLSQRAFHSLWAPFLRK</sequence>
<dbReference type="EMBL" id="CP026304">
    <property type="protein sequence ID" value="AVZ71043.1"/>
    <property type="molecule type" value="Genomic_DNA"/>
</dbReference>